<protein>
    <submittedName>
        <fullName evidence="1">Uncharacterized protein</fullName>
    </submittedName>
</protein>
<accession>A0A6J4MXJ5</accession>
<evidence type="ECO:0000313" key="1">
    <source>
        <dbReference type="EMBL" id="CAA9369390.1"/>
    </source>
</evidence>
<name>A0A6J4MXJ5_9CYAN</name>
<proteinExistence type="predicted"/>
<gene>
    <name evidence="1" type="ORF">AVDCRST_MAG84-4155</name>
</gene>
<organism evidence="1">
    <name type="scientific">uncultured Microcoleus sp</name>
    <dbReference type="NCBI Taxonomy" id="259945"/>
    <lineage>
        <taxon>Bacteria</taxon>
        <taxon>Bacillati</taxon>
        <taxon>Cyanobacteriota</taxon>
        <taxon>Cyanophyceae</taxon>
        <taxon>Oscillatoriophycideae</taxon>
        <taxon>Oscillatoriales</taxon>
        <taxon>Microcoleaceae</taxon>
        <taxon>Microcoleus</taxon>
        <taxon>environmental samples</taxon>
    </lineage>
</organism>
<dbReference type="AlphaFoldDB" id="A0A6J4MXJ5"/>
<reference evidence="1" key="1">
    <citation type="submission" date="2020-02" db="EMBL/GenBank/DDBJ databases">
        <authorList>
            <person name="Meier V. D."/>
        </authorList>
    </citation>
    <scope>NUCLEOTIDE SEQUENCE</scope>
    <source>
        <strain evidence="1">AVDCRST_MAG84</strain>
    </source>
</reference>
<dbReference type="EMBL" id="CADCTZ010000864">
    <property type="protein sequence ID" value="CAA9369390.1"/>
    <property type="molecule type" value="Genomic_DNA"/>
</dbReference>
<sequence>MDLRLKIPQGYFDQKPNPKTLDITAKIKYESLQLKHRP</sequence>